<gene>
    <name evidence="2" type="ORF">SASPL_140354</name>
</gene>
<evidence type="ECO:0000313" key="3">
    <source>
        <dbReference type="Proteomes" id="UP000298416"/>
    </source>
</evidence>
<reference evidence="2" key="2">
    <citation type="submission" date="2020-08" db="EMBL/GenBank/DDBJ databases">
        <title>Plant Genome Project.</title>
        <authorList>
            <person name="Zhang R.-G."/>
        </authorList>
    </citation>
    <scope>NUCLEOTIDE SEQUENCE</scope>
    <source>
        <strain evidence="2">Huo1</strain>
        <tissue evidence="2">Leaf</tissue>
    </source>
</reference>
<proteinExistence type="predicted"/>
<organism evidence="2">
    <name type="scientific">Salvia splendens</name>
    <name type="common">Scarlet sage</name>
    <dbReference type="NCBI Taxonomy" id="180675"/>
    <lineage>
        <taxon>Eukaryota</taxon>
        <taxon>Viridiplantae</taxon>
        <taxon>Streptophyta</taxon>
        <taxon>Embryophyta</taxon>
        <taxon>Tracheophyta</taxon>
        <taxon>Spermatophyta</taxon>
        <taxon>Magnoliopsida</taxon>
        <taxon>eudicotyledons</taxon>
        <taxon>Gunneridae</taxon>
        <taxon>Pentapetalae</taxon>
        <taxon>asterids</taxon>
        <taxon>lamiids</taxon>
        <taxon>Lamiales</taxon>
        <taxon>Lamiaceae</taxon>
        <taxon>Nepetoideae</taxon>
        <taxon>Mentheae</taxon>
        <taxon>Salviinae</taxon>
        <taxon>Salvia</taxon>
        <taxon>Salvia subgen. Calosphace</taxon>
        <taxon>core Calosphace</taxon>
    </lineage>
</organism>
<dbReference type="EMBL" id="PNBA02000015">
    <property type="protein sequence ID" value="KAG6398883.1"/>
    <property type="molecule type" value="Genomic_DNA"/>
</dbReference>
<sequence length="94" mass="10076">MIARQFSQLGGVTIQTPSKITAHRWRHCHHPWRGGQAAIVPGGRLDPAAGVAYAYSGPKNNSAALISSAIMLVASLFLSLEISMVASSKNLRFM</sequence>
<dbReference type="AlphaFoldDB" id="A0A8X8WRH3"/>
<reference evidence="2" key="1">
    <citation type="submission" date="2018-01" db="EMBL/GenBank/DDBJ databases">
        <authorList>
            <person name="Mao J.F."/>
        </authorList>
    </citation>
    <scope>NUCLEOTIDE SEQUENCE</scope>
    <source>
        <strain evidence="2">Huo1</strain>
        <tissue evidence="2">Leaf</tissue>
    </source>
</reference>
<comment type="caution">
    <text evidence="2">The sequence shown here is derived from an EMBL/GenBank/DDBJ whole genome shotgun (WGS) entry which is preliminary data.</text>
</comment>
<keyword evidence="1" id="KW-0472">Membrane</keyword>
<dbReference type="Proteomes" id="UP000298416">
    <property type="component" value="Unassembled WGS sequence"/>
</dbReference>
<feature type="transmembrane region" description="Helical" evidence="1">
    <location>
        <begin position="63"/>
        <end position="86"/>
    </location>
</feature>
<evidence type="ECO:0000256" key="1">
    <source>
        <dbReference type="SAM" id="Phobius"/>
    </source>
</evidence>
<accession>A0A8X8WRH3</accession>
<keyword evidence="3" id="KW-1185">Reference proteome</keyword>
<name>A0A8X8WRH3_SALSN</name>
<protein>
    <submittedName>
        <fullName evidence="2">Uncharacterized protein</fullName>
    </submittedName>
</protein>
<keyword evidence="1" id="KW-1133">Transmembrane helix</keyword>
<keyword evidence="1" id="KW-0812">Transmembrane</keyword>
<evidence type="ECO:0000313" key="2">
    <source>
        <dbReference type="EMBL" id="KAG6398883.1"/>
    </source>
</evidence>